<protein>
    <submittedName>
        <fullName evidence="1">Uncharacterized protein</fullName>
    </submittedName>
</protein>
<keyword evidence="2" id="KW-1185">Reference proteome</keyword>
<proteinExistence type="predicted"/>
<comment type="caution">
    <text evidence="1">The sequence shown here is derived from an EMBL/GenBank/DDBJ whole genome shotgun (WGS) entry which is preliminary data.</text>
</comment>
<evidence type="ECO:0000313" key="2">
    <source>
        <dbReference type="Proteomes" id="UP000604661"/>
    </source>
</evidence>
<organism evidence="1 2">
    <name type="scientific">Nostoc linckia FACHB-391</name>
    <dbReference type="NCBI Taxonomy" id="2692906"/>
    <lineage>
        <taxon>Bacteria</taxon>
        <taxon>Bacillati</taxon>
        <taxon>Cyanobacteriota</taxon>
        <taxon>Cyanophyceae</taxon>
        <taxon>Nostocales</taxon>
        <taxon>Nostocaceae</taxon>
        <taxon>Nostoc</taxon>
    </lineage>
</organism>
<reference evidence="1 2" key="1">
    <citation type="journal article" date="2020" name="ISME J.">
        <title>Comparative genomics reveals insights into cyanobacterial evolution and habitat adaptation.</title>
        <authorList>
            <person name="Chen M.Y."/>
            <person name="Teng W.K."/>
            <person name="Zhao L."/>
            <person name="Hu C.X."/>
            <person name="Zhou Y.K."/>
            <person name="Han B.P."/>
            <person name="Song L.R."/>
            <person name="Shu W.S."/>
        </authorList>
    </citation>
    <scope>NUCLEOTIDE SEQUENCE [LARGE SCALE GENOMIC DNA]</scope>
    <source>
        <strain evidence="1 2">FACHB-391</strain>
    </source>
</reference>
<accession>A0ABR8F3Q7</accession>
<dbReference type="EMBL" id="JACJTE010000043">
    <property type="protein sequence ID" value="MBD2564143.1"/>
    <property type="molecule type" value="Genomic_DNA"/>
</dbReference>
<evidence type="ECO:0000313" key="1">
    <source>
        <dbReference type="EMBL" id="MBD2564143.1"/>
    </source>
</evidence>
<gene>
    <name evidence="1" type="ORF">H6G95_26775</name>
</gene>
<sequence length="49" mass="5648">MYRDCDISNLVILKDWYAAIAGKTNRQIYNRKSFDLIVNSFAFLASGFP</sequence>
<name>A0ABR8F3Q7_NOSLI</name>
<dbReference type="Proteomes" id="UP000604661">
    <property type="component" value="Unassembled WGS sequence"/>
</dbReference>